<dbReference type="RefSeq" id="WP_141279026.1">
    <property type="nucleotide sequence ID" value="NZ_BAAARZ010000023.1"/>
</dbReference>
<keyword evidence="1" id="KW-1133">Transmembrane helix</keyword>
<dbReference type="AlphaFoldDB" id="A0A4Y3WNU8"/>
<keyword evidence="5" id="KW-1185">Reference proteome</keyword>
<feature type="domain" description="DUF4397" evidence="3">
    <location>
        <begin position="42"/>
        <end position="153"/>
    </location>
</feature>
<accession>A0A4Y3WNU8</accession>
<dbReference type="OrthoDB" id="9783299at2"/>
<proteinExistence type="predicted"/>
<reference evidence="4 5" key="1">
    <citation type="submission" date="2019-06" db="EMBL/GenBank/DDBJ databases">
        <title>Whole genome shotgun sequence of Pseudonocardia hydrocarbonoxydans NBRC 14498.</title>
        <authorList>
            <person name="Hosoyama A."/>
            <person name="Uohara A."/>
            <person name="Ohji S."/>
            <person name="Ichikawa N."/>
        </authorList>
    </citation>
    <scope>NUCLEOTIDE SEQUENCE [LARGE SCALE GENOMIC DNA]</scope>
    <source>
        <strain evidence="4 5">NBRC 14498</strain>
    </source>
</reference>
<feature type="chain" id="PRO_5038678400" description="DUF4397 domain-containing protein" evidence="2">
    <location>
        <begin position="33"/>
        <end position="280"/>
    </location>
</feature>
<organism evidence="4 5">
    <name type="scientific">Pseudonocardia hydrocarbonoxydans</name>
    <dbReference type="NCBI Taxonomy" id="76726"/>
    <lineage>
        <taxon>Bacteria</taxon>
        <taxon>Bacillati</taxon>
        <taxon>Actinomycetota</taxon>
        <taxon>Actinomycetes</taxon>
        <taxon>Pseudonocardiales</taxon>
        <taxon>Pseudonocardiaceae</taxon>
        <taxon>Pseudonocardia</taxon>
    </lineage>
</organism>
<name>A0A4Y3WNU8_9PSEU</name>
<keyword evidence="1" id="KW-0472">Membrane</keyword>
<feature type="signal peptide" evidence="2">
    <location>
        <begin position="1"/>
        <end position="32"/>
    </location>
</feature>
<protein>
    <recommendedName>
        <fullName evidence="3">DUF4397 domain-containing protein</fullName>
    </recommendedName>
</protein>
<sequence length="280" mass="27822">MGVHRAARPGRTRWSAATALVLLALFAGAVGAAPALAATGTYVRLGQFTPGMPGNELVVFPVGEAGDEVRIPAVDYGGLSEYRRIEPGDYVVGIRPAGTDGPPVVTSTLDAMPGSAYTLAAVGPADAPVLTVVPDDLTPPPAGEARLRVFQAFSPDPVDVAGPGGLDLGRAVPVGAAGEYRSVPAGQVDLTVRGAVLPVTVGAGQVVSVVLVDRDGAPAAQVHVDAAGPVVVPPGPVDAGFGPGDGDRVTGVAVLGGFAAVAAATAAWLGRPPRAARRTC</sequence>
<evidence type="ECO:0000313" key="4">
    <source>
        <dbReference type="EMBL" id="GEC20474.1"/>
    </source>
</evidence>
<evidence type="ECO:0000313" key="5">
    <source>
        <dbReference type="Proteomes" id="UP000320338"/>
    </source>
</evidence>
<dbReference type="EMBL" id="BJNG01000019">
    <property type="protein sequence ID" value="GEC20474.1"/>
    <property type="molecule type" value="Genomic_DNA"/>
</dbReference>
<gene>
    <name evidence="4" type="ORF">PHY01_27570</name>
</gene>
<evidence type="ECO:0000256" key="2">
    <source>
        <dbReference type="SAM" id="SignalP"/>
    </source>
</evidence>
<comment type="caution">
    <text evidence="4">The sequence shown here is derived from an EMBL/GenBank/DDBJ whole genome shotgun (WGS) entry which is preliminary data.</text>
</comment>
<feature type="transmembrane region" description="Helical" evidence="1">
    <location>
        <begin position="249"/>
        <end position="269"/>
    </location>
</feature>
<evidence type="ECO:0000259" key="3">
    <source>
        <dbReference type="Pfam" id="PF14344"/>
    </source>
</evidence>
<keyword evidence="1" id="KW-0812">Transmembrane</keyword>
<keyword evidence="2" id="KW-0732">Signal</keyword>
<dbReference type="Pfam" id="PF14344">
    <property type="entry name" value="DUF4397"/>
    <property type="match status" value="1"/>
</dbReference>
<evidence type="ECO:0000256" key="1">
    <source>
        <dbReference type="SAM" id="Phobius"/>
    </source>
</evidence>
<dbReference type="InterPro" id="IPR025510">
    <property type="entry name" value="DUF4397"/>
</dbReference>
<dbReference type="Proteomes" id="UP000320338">
    <property type="component" value="Unassembled WGS sequence"/>
</dbReference>